<keyword evidence="4" id="KW-1185">Reference proteome</keyword>
<name>A0ABZ1WQU5_9ACTN</name>
<accession>A0ABZ1WQU5</accession>
<keyword evidence="1" id="KW-0812">Transmembrane</keyword>
<dbReference type="InterPro" id="IPR005183">
    <property type="entry name" value="DUF305_CopM-like"/>
</dbReference>
<organism evidence="3 4">
    <name type="scientific">Streptomyces pseudovenezuelae</name>
    <dbReference type="NCBI Taxonomy" id="67350"/>
    <lineage>
        <taxon>Bacteria</taxon>
        <taxon>Bacillati</taxon>
        <taxon>Actinomycetota</taxon>
        <taxon>Actinomycetes</taxon>
        <taxon>Kitasatosporales</taxon>
        <taxon>Streptomycetaceae</taxon>
        <taxon>Streptomyces</taxon>
        <taxon>Streptomyces aurantiacus group</taxon>
    </lineage>
</organism>
<dbReference type="Proteomes" id="UP001432168">
    <property type="component" value="Chromosome"/>
</dbReference>
<evidence type="ECO:0000256" key="1">
    <source>
        <dbReference type="SAM" id="Phobius"/>
    </source>
</evidence>
<dbReference type="EMBL" id="CP109011">
    <property type="protein sequence ID" value="WUT41997.1"/>
    <property type="molecule type" value="Genomic_DNA"/>
</dbReference>
<reference evidence="3" key="1">
    <citation type="submission" date="2022-10" db="EMBL/GenBank/DDBJ databases">
        <title>The complete genomes of actinobacterial strains from the NBC collection.</title>
        <authorList>
            <person name="Joergensen T.S."/>
            <person name="Alvarez Arevalo M."/>
            <person name="Sterndorff E.B."/>
            <person name="Faurdal D."/>
            <person name="Vuksanovic O."/>
            <person name="Mourched A.-S."/>
            <person name="Charusanti P."/>
            <person name="Shaw S."/>
            <person name="Blin K."/>
            <person name="Weber T."/>
        </authorList>
    </citation>
    <scope>NUCLEOTIDE SEQUENCE</scope>
    <source>
        <strain evidence="3">NBC_00686</strain>
    </source>
</reference>
<evidence type="ECO:0000313" key="3">
    <source>
        <dbReference type="EMBL" id="WUT41997.1"/>
    </source>
</evidence>
<feature type="domain" description="DUF305" evidence="2">
    <location>
        <begin position="55"/>
        <end position="213"/>
    </location>
</feature>
<keyword evidence="1" id="KW-1133">Transmembrane helix</keyword>
<dbReference type="InterPro" id="IPR012347">
    <property type="entry name" value="Ferritin-like"/>
</dbReference>
<dbReference type="PANTHER" id="PTHR36933:SF1">
    <property type="entry name" value="SLL0788 PROTEIN"/>
    <property type="match status" value="1"/>
</dbReference>
<protein>
    <submittedName>
        <fullName evidence="3">DUF305 domain-containing protein</fullName>
    </submittedName>
</protein>
<dbReference type="Gene3D" id="1.20.1260.10">
    <property type="match status" value="1"/>
</dbReference>
<evidence type="ECO:0000313" key="4">
    <source>
        <dbReference type="Proteomes" id="UP001432168"/>
    </source>
</evidence>
<feature type="transmembrane region" description="Helical" evidence="1">
    <location>
        <begin position="18"/>
        <end position="37"/>
    </location>
</feature>
<sequence>MTGAEPVRDAARGRLTEVFLPAAALLLLVVVLLLTTLSGRAPAGDPVPAEDSVAVGFSRDMAVHHQQAVEMSLAVLREGASPQVRTLAYDIANTQATQRGMMLGWLQTWGRTATAGGQVMRWMDMPRPSAADRRAGVLMPGMADRADMARLSAAHGRQADLLYLRLMIDHHRGGVHMAEAVTADGGTPQTVLRLAQGMVRGQRAEIALMETLLTDLGADSP</sequence>
<gene>
    <name evidence="3" type="ORF">OG929_06805</name>
</gene>
<keyword evidence="1" id="KW-0472">Membrane</keyword>
<dbReference type="Pfam" id="PF03713">
    <property type="entry name" value="DUF305"/>
    <property type="match status" value="1"/>
</dbReference>
<proteinExistence type="predicted"/>
<dbReference type="PANTHER" id="PTHR36933">
    <property type="entry name" value="SLL0788 PROTEIN"/>
    <property type="match status" value="1"/>
</dbReference>
<evidence type="ECO:0000259" key="2">
    <source>
        <dbReference type="Pfam" id="PF03713"/>
    </source>
</evidence>
<dbReference type="RefSeq" id="WP_329260243.1">
    <property type="nucleotide sequence ID" value="NZ_CP109011.1"/>
</dbReference>